<gene>
    <name evidence="1" type="ORF">EYZ11_001251</name>
</gene>
<dbReference type="VEuPathDB" id="FungiDB:EYZ11_001251"/>
<evidence type="ECO:0000313" key="1">
    <source>
        <dbReference type="EMBL" id="THC99252.1"/>
    </source>
</evidence>
<proteinExistence type="predicted"/>
<dbReference type="Proteomes" id="UP000308092">
    <property type="component" value="Unassembled WGS sequence"/>
</dbReference>
<comment type="caution">
    <text evidence="1">The sequence shown here is derived from an EMBL/GenBank/DDBJ whole genome shotgun (WGS) entry which is preliminary data.</text>
</comment>
<evidence type="ECO:0000313" key="2">
    <source>
        <dbReference type="Proteomes" id="UP000308092"/>
    </source>
</evidence>
<dbReference type="AlphaFoldDB" id="A0A4S3JV08"/>
<accession>A0A4S3JV08</accession>
<organism evidence="1 2">
    <name type="scientific">Aspergillus tanneri</name>
    <dbReference type="NCBI Taxonomy" id="1220188"/>
    <lineage>
        <taxon>Eukaryota</taxon>
        <taxon>Fungi</taxon>
        <taxon>Dikarya</taxon>
        <taxon>Ascomycota</taxon>
        <taxon>Pezizomycotina</taxon>
        <taxon>Eurotiomycetes</taxon>
        <taxon>Eurotiomycetidae</taxon>
        <taxon>Eurotiales</taxon>
        <taxon>Aspergillaceae</taxon>
        <taxon>Aspergillus</taxon>
        <taxon>Aspergillus subgen. Circumdati</taxon>
    </lineage>
</organism>
<reference evidence="1 2" key="1">
    <citation type="submission" date="2019-03" db="EMBL/GenBank/DDBJ databases">
        <title>The genome sequence of a newly discovered highly antifungal drug resistant Aspergillus species, Aspergillus tanneri NIH 1004.</title>
        <authorList>
            <person name="Mounaud S."/>
            <person name="Singh I."/>
            <person name="Joardar V."/>
            <person name="Pakala S."/>
            <person name="Pakala S."/>
            <person name="Venepally P."/>
            <person name="Hoover J."/>
            <person name="Nierman W."/>
            <person name="Chung J."/>
            <person name="Losada L."/>
        </authorList>
    </citation>
    <scope>NUCLEOTIDE SEQUENCE [LARGE SCALE GENOMIC DNA]</scope>
    <source>
        <strain evidence="1 2">NIH1004</strain>
    </source>
</reference>
<sequence length="53" mass="6143">MDMDVEADETVRLRPAPYSTSNKELQSKYAIVTNHRAVQDTGQFLTYLYLFNT</sequence>
<name>A0A4S3JV08_9EURO</name>
<protein>
    <submittedName>
        <fullName evidence="1">Uncharacterized protein</fullName>
    </submittedName>
</protein>
<dbReference type="EMBL" id="SOSA01000022">
    <property type="protein sequence ID" value="THC99252.1"/>
    <property type="molecule type" value="Genomic_DNA"/>
</dbReference>
<keyword evidence="2" id="KW-1185">Reference proteome</keyword>